<evidence type="ECO:0000256" key="3">
    <source>
        <dbReference type="ARBA" id="ARBA00011738"/>
    </source>
</evidence>
<protein>
    <submittedName>
        <fullName evidence="8">Cyclase family protein</fullName>
    </submittedName>
</protein>
<keyword evidence="6" id="KW-0862">Zinc</keyword>
<keyword evidence="5" id="KW-0378">Hydrolase</keyword>
<evidence type="ECO:0000256" key="5">
    <source>
        <dbReference type="ARBA" id="ARBA00022801"/>
    </source>
</evidence>
<evidence type="ECO:0000256" key="7">
    <source>
        <dbReference type="ARBA" id="ARBA00023079"/>
    </source>
</evidence>
<dbReference type="PANTHER" id="PTHR31118:SF12">
    <property type="entry name" value="CYCLASE-LIKE PROTEIN 2"/>
    <property type="match status" value="1"/>
</dbReference>
<evidence type="ECO:0000256" key="1">
    <source>
        <dbReference type="ARBA" id="ARBA00001947"/>
    </source>
</evidence>
<keyword evidence="7" id="KW-0823">Tryptophan catabolism</keyword>
<dbReference type="InterPro" id="IPR007325">
    <property type="entry name" value="KFase/CYL"/>
</dbReference>
<dbReference type="Gene3D" id="3.50.30.50">
    <property type="entry name" value="Putative cyclase"/>
    <property type="match status" value="1"/>
</dbReference>
<organism evidence="8">
    <name type="scientific">uncultured marine thaumarchaeote KM3_78_D03</name>
    <dbReference type="NCBI Taxonomy" id="1456290"/>
    <lineage>
        <taxon>Archaea</taxon>
        <taxon>Nitrososphaerota</taxon>
        <taxon>environmental samples</taxon>
    </lineage>
</organism>
<dbReference type="GO" id="GO:0046872">
    <property type="term" value="F:metal ion binding"/>
    <property type="evidence" value="ECO:0007669"/>
    <property type="project" value="UniProtKB-KW"/>
</dbReference>
<comment type="subunit">
    <text evidence="3">Homodimer.</text>
</comment>
<dbReference type="EMBL" id="KF901087">
    <property type="protein sequence ID" value="AIF17611.1"/>
    <property type="molecule type" value="Genomic_DNA"/>
</dbReference>
<evidence type="ECO:0000256" key="6">
    <source>
        <dbReference type="ARBA" id="ARBA00022833"/>
    </source>
</evidence>
<comment type="cofactor">
    <cofactor evidence="1">
        <name>Zn(2+)</name>
        <dbReference type="ChEBI" id="CHEBI:29105"/>
    </cofactor>
</comment>
<dbReference type="GO" id="GO:0019441">
    <property type="term" value="P:L-tryptophan catabolic process to kynurenine"/>
    <property type="evidence" value="ECO:0007669"/>
    <property type="project" value="InterPro"/>
</dbReference>
<dbReference type="Pfam" id="PF04199">
    <property type="entry name" value="Cyclase"/>
    <property type="match status" value="1"/>
</dbReference>
<evidence type="ECO:0000256" key="4">
    <source>
        <dbReference type="ARBA" id="ARBA00022723"/>
    </source>
</evidence>
<dbReference type="PANTHER" id="PTHR31118">
    <property type="entry name" value="CYCLASE-LIKE PROTEIN 2"/>
    <property type="match status" value="1"/>
</dbReference>
<dbReference type="InterPro" id="IPR037175">
    <property type="entry name" value="KFase_sf"/>
</dbReference>
<comment type="pathway">
    <text evidence="2">Amino-acid degradation.</text>
</comment>
<reference evidence="8" key="1">
    <citation type="journal article" date="2014" name="Genome Biol. Evol.">
        <title>Pangenome evidence for extensive interdomain horizontal transfer affecting lineage core and shell genes in uncultured planktonic thaumarchaeota and euryarchaeota.</title>
        <authorList>
            <person name="Deschamps P."/>
            <person name="Zivanovic Y."/>
            <person name="Moreira D."/>
            <person name="Rodriguez-Valera F."/>
            <person name="Lopez-Garcia P."/>
        </authorList>
    </citation>
    <scope>NUCLEOTIDE SEQUENCE</scope>
</reference>
<sequence length="215" mass="24123">MKVIDLTLIISENIPTFPGSPKPNFINWENIEKDGYNHELLFLSTHTGTHIDAPYHFLKKGQKIHQIMTKRLVTEAVLIKIRKDSDQSITKTDIEKFEKTYGKIDDGSTVIFHTGWQKNLEKKSYFLKNPGLAVSAAKYLASKKINLVGIDSPSIDLGKDSKFSVHHILAKNGILIVENLANLDKIHSEKFHLIVAPLKLKNATGSPIRAMALVD</sequence>
<dbReference type="AlphaFoldDB" id="A0A075HMG7"/>
<dbReference type="FunFam" id="3.50.30.50:FF:000001">
    <property type="entry name" value="Kynurenine formamidase"/>
    <property type="match status" value="1"/>
</dbReference>
<name>A0A075HMG7_9ARCH</name>
<evidence type="ECO:0000313" key="8">
    <source>
        <dbReference type="EMBL" id="AIF17611.1"/>
    </source>
</evidence>
<accession>A0A075HMG7</accession>
<keyword evidence="4" id="KW-0479">Metal-binding</keyword>
<evidence type="ECO:0000256" key="2">
    <source>
        <dbReference type="ARBA" id="ARBA00005023"/>
    </source>
</evidence>
<dbReference type="SUPFAM" id="SSF102198">
    <property type="entry name" value="Putative cyclase"/>
    <property type="match status" value="1"/>
</dbReference>
<dbReference type="GO" id="GO:0004061">
    <property type="term" value="F:arylformamidase activity"/>
    <property type="evidence" value="ECO:0007669"/>
    <property type="project" value="InterPro"/>
</dbReference>
<proteinExistence type="predicted"/>